<gene>
    <name evidence="1" type="ORF">FD19_GL000970</name>
</gene>
<evidence type="ECO:0000313" key="1">
    <source>
        <dbReference type="EMBL" id="KRM87465.1"/>
    </source>
</evidence>
<protein>
    <recommendedName>
        <fullName evidence="3">HTH marR-type domain-containing protein</fullName>
    </recommendedName>
</protein>
<dbReference type="AlphaFoldDB" id="A0A0R2CG86"/>
<comment type="caution">
    <text evidence="1">The sequence shown here is derived from an EMBL/GenBank/DDBJ whole genome shotgun (WGS) entry which is preliminary data.</text>
</comment>
<dbReference type="SUPFAM" id="SSF46785">
    <property type="entry name" value="Winged helix' DNA-binding domain"/>
    <property type="match status" value="1"/>
</dbReference>
<sequence>MGHFTTSSQKQLFLTPDGQILVQSVHETFVNLEKRVSAPVTREEKQTLLTLLDKIQSRANFNP</sequence>
<evidence type="ECO:0000313" key="2">
    <source>
        <dbReference type="Proteomes" id="UP000051789"/>
    </source>
</evidence>
<dbReference type="InterPro" id="IPR036388">
    <property type="entry name" value="WH-like_DNA-bd_sf"/>
</dbReference>
<dbReference type="Proteomes" id="UP000051789">
    <property type="component" value="Unassembled WGS sequence"/>
</dbReference>
<dbReference type="STRING" id="1423810.FD19_GL000970"/>
<dbReference type="InterPro" id="IPR036390">
    <property type="entry name" value="WH_DNA-bd_sf"/>
</dbReference>
<keyword evidence="2" id="KW-1185">Reference proteome</keyword>
<name>A0A0R2CG86_9LACO</name>
<dbReference type="Gene3D" id="1.10.10.10">
    <property type="entry name" value="Winged helix-like DNA-binding domain superfamily/Winged helix DNA-binding domain"/>
    <property type="match status" value="1"/>
</dbReference>
<evidence type="ECO:0008006" key="3">
    <source>
        <dbReference type="Google" id="ProtNLM"/>
    </source>
</evidence>
<dbReference type="EMBL" id="AYZK01000002">
    <property type="protein sequence ID" value="KRM87465.1"/>
    <property type="molecule type" value="Genomic_DNA"/>
</dbReference>
<organism evidence="1 2">
    <name type="scientific">Lacticaseibacillus thailandensis DSM 22698 = JCM 13996</name>
    <dbReference type="NCBI Taxonomy" id="1423810"/>
    <lineage>
        <taxon>Bacteria</taxon>
        <taxon>Bacillati</taxon>
        <taxon>Bacillota</taxon>
        <taxon>Bacilli</taxon>
        <taxon>Lactobacillales</taxon>
        <taxon>Lactobacillaceae</taxon>
        <taxon>Lacticaseibacillus</taxon>
    </lineage>
</organism>
<reference evidence="1 2" key="1">
    <citation type="journal article" date="2015" name="Genome Announc.">
        <title>Expanding the biotechnology potential of lactobacilli through comparative genomics of 213 strains and associated genera.</title>
        <authorList>
            <person name="Sun Z."/>
            <person name="Harris H.M."/>
            <person name="McCann A."/>
            <person name="Guo C."/>
            <person name="Argimon S."/>
            <person name="Zhang W."/>
            <person name="Yang X."/>
            <person name="Jeffery I.B."/>
            <person name="Cooney J.C."/>
            <person name="Kagawa T.F."/>
            <person name="Liu W."/>
            <person name="Song Y."/>
            <person name="Salvetti E."/>
            <person name="Wrobel A."/>
            <person name="Rasinkangas P."/>
            <person name="Parkhill J."/>
            <person name="Rea M.C."/>
            <person name="O'Sullivan O."/>
            <person name="Ritari J."/>
            <person name="Douillard F.P."/>
            <person name="Paul Ross R."/>
            <person name="Yang R."/>
            <person name="Briner A.E."/>
            <person name="Felis G.E."/>
            <person name="de Vos W.M."/>
            <person name="Barrangou R."/>
            <person name="Klaenhammer T.R."/>
            <person name="Caufield P.W."/>
            <person name="Cui Y."/>
            <person name="Zhang H."/>
            <person name="O'Toole P.W."/>
        </authorList>
    </citation>
    <scope>NUCLEOTIDE SEQUENCE [LARGE SCALE GENOMIC DNA]</scope>
    <source>
        <strain evidence="1 2">DSM 22698</strain>
    </source>
</reference>
<accession>A0A0R2CG86</accession>
<proteinExistence type="predicted"/>
<dbReference type="PATRIC" id="fig|1423810.4.peg.994"/>